<reference evidence="2" key="1">
    <citation type="submission" date="2020-05" db="EMBL/GenBank/DDBJ databases">
        <authorList>
            <person name="Chiriac C."/>
            <person name="Salcher M."/>
            <person name="Ghai R."/>
            <person name="Kavagutti S V."/>
        </authorList>
    </citation>
    <scope>NUCLEOTIDE SEQUENCE</scope>
</reference>
<evidence type="ECO:0000313" key="2">
    <source>
        <dbReference type="EMBL" id="CAB4883411.1"/>
    </source>
</evidence>
<dbReference type="InterPro" id="IPR000182">
    <property type="entry name" value="GNAT_dom"/>
</dbReference>
<proteinExistence type="predicted"/>
<sequence length="197" mass="22637">MKSDDEEIFASGNWCYLRPIRASDAGLTFEWRNLDRAMSLGGAPVDVESQIKWISTRPESELNFIICLASNDIPVGMISVIDINHHHGTAQTSRFLIGEEKLVAGLPIAVEAMYLCYEKIFLEWNIRKVWGFVASTNWRMIKWQTFLGMKKEGIQEKQLIVGGEIVDAVLLGLTREHYLGYVQNRMLTMIRLMERKR</sequence>
<dbReference type="SUPFAM" id="SSF55729">
    <property type="entry name" value="Acyl-CoA N-acyltransferases (Nat)"/>
    <property type="match status" value="1"/>
</dbReference>
<dbReference type="GO" id="GO:0016747">
    <property type="term" value="F:acyltransferase activity, transferring groups other than amino-acyl groups"/>
    <property type="evidence" value="ECO:0007669"/>
    <property type="project" value="InterPro"/>
</dbReference>
<organism evidence="2">
    <name type="scientific">freshwater metagenome</name>
    <dbReference type="NCBI Taxonomy" id="449393"/>
    <lineage>
        <taxon>unclassified sequences</taxon>
        <taxon>metagenomes</taxon>
        <taxon>ecological metagenomes</taxon>
    </lineage>
</organism>
<dbReference type="Gene3D" id="3.40.630.30">
    <property type="match status" value="1"/>
</dbReference>
<dbReference type="PANTHER" id="PTHR43415">
    <property type="entry name" value="SPERMIDINE N(1)-ACETYLTRANSFERASE"/>
    <property type="match status" value="1"/>
</dbReference>
<protein>
    <submittedName>
        <fullName evidence="2">Unannotated protein</fullName>
    </submittedName>
</protein>
<accession>A0A6J7EMK0</accession>
<dbReference type="EMBL" id="CAFBLJ010000167">
    <property type="protein sequence ID" value="CAB4883411.1"/>
    <property type="molecule type" value="Genomic_DNA"/>
</dbReference>
<feature type="domain" description="N-acetyltransferase" evidence="1">
    <location>
        <begin position="16"/>
        <end position="150"/>
    </location>
</feature>
<evidence type="ECO:0000259" key="1">
    <source>
        <dbReference type="Pfam" id="PF13302"/>
    </source>
</evidence>
<dbReference type="AlphaFoldDB" id="A0A6J7EMK0"/>
<dbReference type="Pfam" id="PF13302">
    <property type="entry name" value="Acetyltransf_3"/>
    <property type="match status" value="1"/>
</dbReference>
<name>A0A6J7EMK0_9ZZZZ</name>
<gene>
    <name evidence="2" type="ORF">UFOPK3304_01866</name>
</gene>
<dbReference type="PANTHER" id="PTHR43415:SF3">
    <property type="entry name" value="GNAT-FAMILY ACETYLTRANSFERASE"/>
    <property type="match status" value="1"/>
</dbReference>
<dbReference type="InterPro" id="IPR016181">
    <property type="entry name" value="Acyl_CoA_acyltransferase"/>
</dbReference>